<accession>A0A1H0NTY5</accession>
<evidence type="ECO:0000256" key="4">
    <source>
        <dbReference type="ARBA" id="ARBA00023163"/>
    </source>
</evidence>
<proteinExistence type="inferred from homology"/>
<dbReference type="NCBIfam" id="TIGR02937">
    <property type="entry name" value="sigma70-ECF"/>
    <property type="match status" value="1"/>
</dbReference>
<keyword evidence="3" id="KW-0731">Sigma factor</keyword>
<dbReference type="PANTHER" id="PTHR43133">
    <property type="entry name" value="RNA POLYMERASE ECF-TYPE SIGMA FACTO"/>
    <property type="match status" value="1"/>
</dbReference>
<dbReference type="Pfam" id="PF08281">
    <property type="entry name" value="Sigma70_r4_2"/>
    <property type="match status" value="1"/>
</dbReference>
<organism evidence="7 8">
    <name type="scientific">Actinopolyspora xinjiangensis</name>
    <dbReference type="NCBI Taxonomy" id="405564"/>
    <lineage>
        <taxon>Bacteria</taxon>
        <taxon>Bacillati</taxon>
        <taxon>Actinomycetota</taxon>
        <taxon>Actinomycetes</taxon>
        <taxon>Actinopolysporales</taxon>
        <taxon>Actinopolysporaceae</taxon>
        <taxon>Actinopolyspora</taxon>
    </lineage>
</organism>
<dbReference type="AlphaFoldDB" id="A0A1H0NTY5"/>
<dbReference type="InterPro" id="IPR039425">
    <property type="entry name" value="RNA_pol_sigma-70-like"/>
</dbReference>
<dbReference type="SUPFAM" id="SSF88659">
    <property type="entry name" value="Sigma3 and sigma4 domains of RNA polymerase sigma factors"/>
    <property type="match status" value="1"/>
</dbReference>
<dbReference type="Gene3D" id="1.10.1740.10">
    <property type="match status" value="1"/>
</dbReference>
<reference evidence="8" key="1">
    <citation type="submission" date="2016-10" db="EMBL/GenBank/DDBJ databases">
        <authorList>
            <person name="Varghese N."/>
            <person name="Submissions S."/>
        </authorList>
    </citation>
    <scope>NUCLEOTIDE SEQUENCE [LARGE SCALE GENOMIC DNA]</scope>
    <source>
        <strain evidence="8">DSM 46732</strain>
    </source>
</reference>
<dbReference type="Proteomes" id="UP000199497">
    <property type="component" value="Unassembled WGS sequence"/>
</dbReference>
<keyword evidence="8" id="KW-1185">Reference proteome</keyword>
<dbReference type="EMBL" id="FNJR01000001">
    <property type="protein sequence ID" value="SDO96212.1"/>
    <property type="molecule type" value="Genomic_DNA"/>
</dbReference>
<dbReference type="InterPro" id="IPR036388">
    <property type="entry name" value="WH-like_DNA-bd_sf"/>
</dbReference>
<dbReference type="Pfam" id="PF04542">
    <property type="entry name" value="Sigma70_r2"/>
    <property type="match status" value="1"/>
</dbReference>
<comment type="similarity">
    <text evidence="1">Belongs to the sigma-70 factor family. ECF subfamily.</text>
</comment>
<keyword evidence="2" id="KW-0805">Transcription regulation</keyword>
<dbReference type="GO" id="GO:0006352">
    <property type="term" value="P:DNA-templated transcription initiation"/>
    <property type="evidence" value="ECO:0007669"/>
    <property type="project" value="InterPro"/>
</dbReference>
<dbReference type="InterPro" id="IPR014284">
    <property type="entry name" value="RNA_pol_sigma-70_dom"/>
</dbReference>
<evidence type="ECO:0000259" key="6">
    <source>
        <dbReference type="Pfam" id="PF08281"/>
    </source>
</evidence>
<feature type="domain" description="RNA polymerase sigma factor 70 region 4 type 2" evidence="6">
    <location>
        <begin position="122"/>
        <end position="172"/>
    </location>
</feature>
<dbReference type="GO" id="GO:0003677">
    <property type="term" value="F:DNA binding"/>
    <property type="evidence" value="ECO:0007669"/>
    <property type="project" value="InterPro"/>
</dbReference>
<feature type="domain" description="RNA polymerase sigma-70 region 2" evidence="5">
    <location>
        <begin position="26"/>
        <end position="91"/>
    </location>
</feature>
<evidence type="ECO:0000313" key="8">
    <source>
        <dbReference type="Proteomes" id="UP000199497"/>
    </source>
</evidence>
<dbReference type="InterPro" id="IPR013249">
    <property type="entry name" value="RNA_pol_sigma70_r4_t2"/>
</dbReference>
<dbReference type="InterPro" id="IPR007627">
    <property type="entry name" value="RNA_pol_sigma70_r2"/>
</dbReference>
<keyword evidence="4" id="KW-0804">Transcription</keyword>
<dbReference type="InterPro" id="IPR013324">
    <property type="entry name" value="RNA_pol_sigma_r3/r4-like"/>
</dbReference>
<evidence type="ECO:0000256" key="1">
    <source>
        <dbReference type="ARBA" id="ARBA00010641"/>
    </source>
</evidence>
<dbReference type="InterPro" id="IPR013325">
    <property type="entry name" value="RNA_pol_sigma_r2"/>
</dbReference>
<evidence type="ECO:0000259" key="5">
    <source>
        <dbReference type="Pfam" id="PF04542"/>
    </source>
</evidence>
<evidence type="ECO:0000256" key="2">
    <source>
        <dbReference type="ARBA" id="ARBA00023015"/>
    </source>
</evidence>
<dbReference type="GO" id="GO:0016987">
    <property type="term" value="F:sigma factor activity"/>
    <property type="evidence" value="ECO:0007669"/>
    <property type="project" value="UniProtKB-KW"/>
</dbReference>
<dbReference type="STRING" id="405564.SAMN04487905_101259"/>
<evidence type="ECO:0000313" key="7">
    <source>
        <dbReference type="EMBL" id="SDO96212.1"/>
    </source>
</evidence>
<sequence length="178" mass="19740">MRRGRPSDERLMKAVARGEARALAELYDRHAPWLFLRLKRRCSDQGIIEEVAQDTFLSVWRDAKRYQSGTVGGWIWTIAVRRLIDAQRARTARPEDVTETIETARTTPSAEQHALSGVEHGDLGAALNTLSPELRAVVQATIIDGMSTVEAATALGIPEGTVKTRARRARVLLREALA</sequence>
<evidence type="ECO:0000256" key="3">
    <source>
        <dbReference type="ARBA" id="ARBA00023082"/>
    </source>
</evidence>
<name>A0A1H0NTY5_9ACTN</name>
<dbReference type="SUPFAM" id="SSF88946">
    <property type="entry name" value="Sigma2 domain of RNA polymerase sigma factors"/>
    <property type="match status" value="1"/>
</dbReference>
<dbReference type="Gene3D" id="1.10.10.10">
    <property type="entry name" value="Winged helix-like DNA-binding domain superfamily/Winged helix DNA-binding domain"/>
    <property type="match status" value="1"/>
</dbReference>
<dbReference type="PANTHER" id="PTHR43133:SF46">
    <property type="entry name" value="RNA POLYMERASE SIGMA-70 FACTOR ECF SUBFAMILY"/>
    <property type="match status" value="1"/>
</dbReference>
<dbReference type="OrthoDB" id="3698333at2"/>
<gene>
    <name evidence="7" type="ORF">SAMN04487905_101259</name>
</gene>
<protein>
    <submittedName>
        <fullName evidence="7">RNA polymerase sigma-70 factor, ECF subfamily</fullName>
    </submittedName>
</protein>